<dbReference type="EMBL" id="LAZR01000105">
    <property type="protein sequence ID" value="KKN91286.1"/>
    <property type="molecule type" value="Genomic_DNA"/>
</dbReference>
<sequence>MSVLINLIGKRFGRLVVIKRIINNNGKNAKWLCICDCGNETSVLSSHLIRNNIKSCGCLQREMTSVKNTKHGHLKNGRVSTIYRSWTNMKTRCVNRKYNEYESYGGRGITVCKRWLKFKNFNYDMGKRWKPGLQIDRINNDKGYCKENCRWVTSKINNRNKRKNLYKTHRGKTKLVIEWAKEHDIPYKTLWARLYRYGWSTEKALTTP</sequence>
<dbReference type="AlphaFoldDB" id="A0A0F9WXZ7"/>
<name>A0A0F9WXZ7_9ZZZZ</name>
<evidence type="ECO:0000313" key="1">
    <source>
        <dbReference type="EMBL" id="KKN91286.1"/>
    </source>
</evidence>
<gene>
    <name evidence="1" type="ORF">LCGC14_0221540</name>
</gene>
<reference evidence="1" key="1">
    <citation type="journal article" date="2015" name="Nature">
        <title>Complex archaea that bridge the gap between prokaryotes and eukaryotes.</title>
        <authorList>
            <person name="Spang A."/>
            <person name="Saw J.H."/>
            <person name="Jorgensen S.L."/>
            <person name="Zaremba-Niedzwiedzka K."/>
            <person name="Martijn J."/>
            <person name="Lind A.E."/>
            <person name="van Eijk R."/>
            <person name="Schleper C."/>
            <person name="Guy L."/>
            <person name="Ettema T.J."/>
        </authorList>
    </citation>
    <scope>NUCLEOTIDE SEQUENCE</scope>
</reference>
<proteinExistence type="predicted"/>
<protein>
    <submittedName>
        <fullName evidence="1">Uncharacterized protein</fullName>
    </submittedName>
</protein>
<accession>A0A0F9WXZ7</accession>
<comment type="caution">
    <text evidence="1">The sequence shown here is derived from an EMBL/GenBank/DDBJ whole genome shotgun (WGS) entry which is preliminary data.</text>
</comment>
<organism evidence="1">
    <name type="scientific">marine sediment metagenome</name>
    <dbReference type="NCBI Taxonomy" id="412755"/>
    <lineage>
        <taxon>unclassified sequences</taxon>
        <taxon>metagenomes</taxon>
        <taxon>ecological metagenomes</taxon>
    </lineage>
</organism>